<dbReference type="InterPro" id="IPR002885">
    <property type="entry name" value="PPR_rpt"/>
</dbReference>
<comment type="subcellular location">
    <subcellularLocation>
        <location evidence="1">Mitochondrion</location>
    </subcellularLocation>
</comment>
<dbReference type="InterPro" id="IPR011990">
    <property type="entry name" value="TPR-like_helical_dom_sf"/>
</dbReference>
<dbReference type="EMBL" id="KV878125">
    <property type="protein sequence ID" value="OJI96022.1"/>
    <property type="molecule type" value="Genomic_DNA"/>
</dbReference>
<dbReference type="Pfam" id="PF12921">
    <property type="entry name" value="ATP13"/>
    <property type="match status" value="1"/>
</dbReference>
<dbReference type="AlphaFoldDB" id="A0A1L9P3D7"/>
<evidence type="ECO:0000256" key="1">
    <source>
        <dbReference type="ARBA" id="ARBA00004173"/>
    </source>
</evidence>
<dbReference type="Proteomes" id="UP000184073">
    <property type="component" value="Unassembled WGS sequence"/>
</dbReference>
<dbReference type="RefSeq" id="XP_040661785.1">
    <property type="nucleotide sequence ID" value="XM_040810974.1"/>
</dbReference>
<name>A0A1L9P3D7_ASPVE</name>
<keyword evidence="5" id="KW-1185">Reference proteome</keyword>
<dbReference type="GO" id="GO:0005739">
    <property type="term" value="C:mitochondrion"/>
    <property type="evidence" value="ECO:0007669"/>
    <property type="project" value="UniProtKB-SubCell"/>
</dbReference>
<proteinExistence type="predicted"/>
<dbReference type="Gene3D" id="1.25.40.10">
    <property type="entry name" value="Tetratricopeptide repeat domain"/>
    <property type="match status" value="1"/>
</dbReference>
<dbReference type="InterPro" id="IPR024319">
    <property type="entry name" value="ATPase_expression_mit"/>
</dbReference>
<accession>A0A1L9P3D7</accession>
<evidence type="ECO:0000256" key="3">
    <source>
        <dbReference type="ARBA" id="ARBA00023128"/>
    </source>
</evidence>
<dbReference type="Pfam" id="PF13812">
    <property type="entry name" value="PPR_3"/>
    <property type="match status" value="1"/>
</dbReference>
<evidence type="ECO:0000256" key="2">
    <source>
        <dbReference type="ARBA" id="ARBA00022946"/>
    </source>
</evidence>
<dbReference type="STRING" id="1036611.A0A1L9P3D7"/>
<reference evidence="5" key="1">
    <citation type="journal article" date="2017" name="Genome Biol.">
        <title>Comparative genomics reveals high biological diversity and specific adaptations in the industrially and medically important fungal genus Aspergillus.</title>
        <authorList>
            <person name="de Vries R.P."/>
            <person name="Riley R."/>
            <person name="Wiebenga A."/>
            <person name="Aguilar-Osorio G."/>
            <person name="Amillis S."/>
            <person name="Uchima C.A."/>
            <person name="Anderluh G."/>
            <person name="Asadollahi M."/>
            <person name="Askin M."/>
            <person name="Barry K."/>
            <person name="Battaglia E."/>
            <person name="Bayram O."/>
            <person name="Benocci T."/>
            <person name="Braus-Stromeyer S.A."/>
            <person name="Caldana C."/>
            <person name="Canovas D."/>
            <person name="Cerqueira G.C."/>
            <person name="Chen F."/>
            <person name="Chen W."/>
            <person name="Choi C."/>
            <person name="Clum A."/>
            <person name="Dos Santos R.A."/>
            <person name="Damasio A.R."/>
            <person name="Diallinas G."/>
            <person name="Emri T."/>
            <person name="Fekete E."/>
            <person name="Flipphi M."/>
            <person name="Freyberg S."/>
            <person name="Gallo A."/>
            <person name="Gournas C."/>
            <person name="Habgood R."/>
            <person name="Hainaut M."/>
            <person name="Harispe M.L."/>
            <person name="Henrissat B."/>
            <person name="Hilden K.S."/>
            <person name="Hope R."/>
            <person name="Hossain A."/>
            <person name="Karabika E."/>
            <person name="Karaffa L."/>
            <person name="Karanyi Z."/>
            <person name="Krasevec N."/>
            <person name="Kuo A."/>
            <person name="Kusch H."/>
            <person name="LaButti K."/>
            <person name="Lagendijk E.L."/>
            <person name="Lapidus A."/>
            <person name="Levasseur A."/>
            <person name="Lindquist E."/>
            <person name="Lipzen A."/>
            <person name="Logrieco A.F."/>
            <person name="MacCabe A."/>
            <person name="Maekelae M.R."/>
            <person name="Malavazi I."/>
            <person name="Melin P."/>
            <person name="Meyer V."/>
            <person name="Mielnichuk N."/>
            <person name="Miskei M."/>
            <person name="Molnar A.P."/>
            <person name="Mule G."/>
            <person name="Ngan C.Y."/>
            <person name="Orejas M."/>
            <person name="Orosz E."/>
            <person name="Ouedraogo J.P."/>
            <person name="Overkamp K.M."/>
            <person name="Park H.-S."/>
            <person name="Perrone G."/>
            <person name="Piumi F."/>
            <person name="Punt P.J."/>
            <person name="Ram A.F."/>
            <person name="Ramon A."/>
            <person name="Rauscher S."/>
            <person name="Record E."/>
            <person name="Riano-Pachon D.M."/>
            <person name="Robert V."/>
            <person name="Roehrig J."/>
            <person name="Ruller R."/>
            <person name="Salamov A."/>
            <person name="Salih N.S."/>
            <person name="Samson R.A."/>
            <person name="Sandor E."/>
            <person name="Sanguinetti M."/>
            <person name="Schuetze T."/>
            <person name="Sepcic K."/>
            <person name="Shelest E."/>
            <person name="Sherlock G."/>
            <person name="Sophianopoulou V."/>
            <person name="Squina F.M."/>
            <person name="Sun H."/>
            <person name="Susca A."/>
            <person name="Todd R.B."/>
            <person name="Tsang A."/>
            <person name="Unkles S.E."/>
            <person name="van de Wiele N."/>
            <person name="van Rossen-Uffink D."/>
            <person name="Oliveira J.V."/>
            <person name="Vesth T.C."/>
            <person name="Visser J."/>
            <person name="Yu J.-H."/>
            <person name="Zhou M."/>
            <person name="Andersen M.R."/>
            <person name="Archer D.B."/>
            <person name="Baker S.E."/>
            <person name="Benoit I."/>
            <person name="Brakhage A.A."/>
            <person name="Braus G.H."/>
            <person name="Fischer R."/>
            <person name="Frisvad J.C."/>
            <person name="Goldman G.H."/>
            <person name="Houbraken J."/>
            <person name="Oakley B."/>
            <person name="Pocsi I."/>
            <person name="Scazzocchio C."/>
            <person name="Seiboth B."/>
            <person name="vanKuyk P.A."/>
            <person name="Wortman J."/>
            <person name="Dyer P.S."/>
            <person name="Grigoriev I.V."/>
        </authorList>
    </citation>
    <scope>NUCLEOTIDE SEQUENCE [LARGE SCALE GENOMIC DNA]</scope>
    <source>
        <strain evidence="5">CBS 583.65</strain>
    </source>
</reference>
<evidence type="ECO:0000313" key="5">
    <source>
        <dbReference type="Proteomes" id="UP000184073"/>
    </source>
</evidence>
<evidence type="ECO:0000313" key="4">
    <source>
        <dbReference type="EMBL" id="OJI96022.1"/>
    </source>
</evidence>
<keyword evidence="2" id="KW-0809">Transit peptide</keyword>
<keyword evidence="3" id="KW-0496">Mitochondrion</keyword>
<dbReference type="GeneID" id="63726485"/>
<dbReference type="OrthoDB" id="185373at2759"/>
<gene>
    <name evidence="4" type="ORF">ASPVEDRAFT_35341</name>
</gene>
<protein>
    <submittedName>
        <fullName evidence="4">Uncharacterized protein</fullName>
    </submittedName>
</protein>
<organism evidence="4 5">
    <name type="scientific">Aspergillus versicolor CBS 583.65</name>
    <dbReference type="NCBI Taxonomy" id="1036611"/>
    <lineage>
        <taxon>Eukaryota</taxon>
        <taxon>Fungi</taxon>
        <taxon>Dikarya</taxon>
        <taxon>Ascomycota</taxon>
        <taxon>Pezizomycotina</taxon>
        <taxon>Eurotiomycetes</taxon>
        <taxon>Eurotiomycetidae</taxon>
        <taxon>Eurotiales</taxon>
        <taxon>Aspergillaceae</taxon>
        <taxon>Aspergillus</taxon>
        <taxon>Aspergillus subgen. Nidulantes</taxon>
    </lineage>
</organism>
<sequence>MRVIAGRCEGLASHLLFPSCRPSIRHHSHNLRPIAASTPQLARWFNTSGSLASWSSGFLPKANVSNLPPESTIISHKHPNHEAPGLDNVDVDRTALERELYSTLESGQPDLIMAALLNYDYAELVATMPQSVFTEAFNCLSPAYFIEPFKALHRPLHPYTVELKQFKSQDAIFNDFVRNLSSIVRVRRSAGSTLGLAEYSHLLDCARSLGDAVMADHIWHSMKRDGILPDIHCYNQYMEAKVWNSAYTGREKYRLRVTPYYYKKRKFGDSGFGGFGTATRSVRKEVNDIFDEMTEAGIEGTETTMINLLLASARVGNKTTLRDLLKTVWNVDVDLLTTHYPGEVTKYERTSPLYPSGRLLSAVVHAFGSNNDIFTAMRLVEHLSKSYDIEVPHSVWAELFEWAFILSRRTKTNEKYLEGGPLHTHVLLDLFDKMTKEHNVKPTVETHTKLAIPAWYYCHVRIFLNQMRAAYQIMDETRRKKITARRMVESYLRHPGVNGKHIDPRILRSRAFADAVHSYDVLRLQVMQQTSMIERLARLLIFKTGWIRPNWRAWERQLLPRFLEEWRDFIPDAIRCWTHSGEIQFHGPIKFGHSRVTTQRTIQVRRPSINDDFTPDPDYDIELEDDIIWTSFRRSISPEDLQTPLLKRLFEPVPLEVHDYYPGSPSYDEGICPDNHINEKMHGNIENGYVPAPTPAQWVHLASFSREQKDKMLKETFGPCYEVKNKDDEYYESGSANATLS</sequence>
<dbReference type="VEuPathDB" id="FungiDB:ASPVEDRAFT_35341"/>